<organism evidence="1">
    <name type="scientific">Aphanomyces invadans</name>
    <dbReference type="NCBI Taxonomy" id="157072"/>
    <lineage>
        <taxon>Eukaryota</taxon>
        <taxon>Sar</taxon>
        <taxon>Stramenopiles</taxon>
        <taxon>Oomycota</taxon>
        <taxon>Saprolegniomycetes</taxon>
        <taxon>Saprolegniales</taxon>
        <taxon>Verrucalvaceae</taxon>
        <taxon>Aphanomyces</taxon>
    </lineage>
</organism>
<proteinExistence type="predicted"/>
<dbReference type="PANTHER" id="PTHR47169">
    <property type="entry name" value="OS01G0541250 PROTEIN"/>
    <property type="match status" value="1"/>
</dbReference>
<dbReference type="VEuPathDB" id="FungiDB:H310_09491"/>
<dbReference type="AlphaFoldDB" id="A0A024TTU4"/>
<protein>
    <submittedName>
        <fullName evidence="1">Uncharacterized protein</fullName>
    </submittedName>
</protein>
<gene>
    <name evidence="1" type="ORF">H310_09491</name>
</gene>
<dbReference type="PANTHER" id="PTHR47169:SF2">
    <property type="entry name" value="OS01G0541250 PROTEIN"/>
    <property type="match status" value="1"/>
</dbReference>
<evidence type="ECO:0000313" key="1">
    <source>
        <dbReference type="EMBL" id="ETV97595.1"/>
    </source>
</evidence>
<name>A0A024TTU4_9STRA</name>
<reference evidence="1" key="1">
    <citation type="submission" date="2013-12" db="EMBL/GenBank/DDBJ databases">
        <title>The Genome Sequence of Aphanomyces invadans NJM9701.</title>
        <authorList>
            <consortium name="The Broad Institute Genomics Platform"/>
            <person name="Russ C."/>
            <person name="Tyler B."/>
            <person name="van West P."/>
            <person name="Dieguez-Uribeondo J."/>
            <person name="Young S.K."/>
            <person name="Zeng Q."/>
            <person name="Gargeya S."/>
            <person name="Fitzgerald M."/>
            <person name="Abouelleil A."/>
            <person name="Alvarado L."/>
            <person name="Chapman S.B."/>
            <person name="Gainer-Dewar J."/>
            <person name="Goldberg J."/>
            <person name="Griggs A."/>
            <person name="Gujja S."/>
            <person name="Hansen M."/>
            <person name="Howarth C."/>
            <person name="Imamovic A."/>
            <person name="Ireland A."/>
            <person name="Larimer J."/>
            <person name="McCowan C."/>
            <person name="Murphy C."/>
            <person name="Pearson M."/>
            <person name="Poon T.W."/>
            <person name="Priest M."/>
            <person name="Roberts A."/>
            <person name="Saif S."/>
            <person name="Shea T."/>
            <person name="Sykes S."/>
            <person name="Wortman J."/>
            <person name="Nusbaum C."/>
            <person name="Birren B."/>
        </authorList>
    </citation>
    <scope>NUCLEOTIDE SEQUENCE [LARGE SCALE GENOMIC DNA]</scope>
    <source>
        <strain evidence="1">NJM9701</strain>
    </source>
</reference>
<dbReference type="EMBL" id="KI913972">
    <property type="protein sequence ID" value="ETV97595.1"/>
    <property type="molecule type" value="Genomic_DNA"/>
</dbReference>
<accession>A0A024TTU4</accession>
<dbReference type="OrthoDB" id="113327at2759"/>
<dbReference type="RefSeq" id="XP_008873804.1">
    <property type="nucleotide sequence ID" value="XM_008875582.1"/>
</dbReference>
<sequence>MPRTTKHDLSDDERLSLYHELLENKQNCRLARGKAKPILLLFGISRQKLSKRHIVKVMLLTPAERPRFEYAQKTMWDGKVGMWPFVVDDLVAAVHGAYNELDWSILEKTIMTLQRVMEESLKMGGDNSYKLPHQSKDKMARV</sequence>
<dbReference type="GeneID" id="20086541"/>